<dbReference type="InterPro" id="IPR003356">
    <property type="entry name" value="DNA_methylase_A-5"/>
</dbReference>
<evidence type="ECO:0000313" key="4">
    <source>
        <dbReference type="Proteomes" id="UP001595379"/>
    </source>
</evidence>
<gene>
    <name evidence="3" type="ORF">ACFOOR_02795</name>
</gene>
<keyword evidence="3" id="KW-0489">Methyltransferase</keyword>
<dbReference type="Gene3D" id="3.40.50.150">
    <property type="entry name" value="Vaccinia Virus protein VP39"/>
    <property type="match status" value="1"/>
</dbReference>
<dbReference type="InterPro" id="IPR029063">
    <property type="entry name" value="SAM-dependent_MTases_sf"/>
</dbReference>
<dbReference type="Pfam" id="PF02384">
    <property type="entry name" value="N6_Mtase"/>
    <property type="match status" value="1"/>
</dbReference>
<evidence type="ECO:0000259" key="2">
    <source>
        <dbReference type="Pfam" id="PF02384"/>
    </source>
</evidence>
<name>A0ABV6ZUE0_9PROT</name>
<dbReference type="EMBL" id="JBHRSV010000001">
    <property type="protein sequence ID" value="MFC2925028.1"/>
    <property type="molecule type" value="Genomic_DNA"/>
</dbReference>
<dbReference type="GO" id="GO:0032259">
    <property type="term" value="P:methylation"/>
    <property type="evidence" value="ECO:0007669"/>
    <property type="project" value="UniProtKB-KW"/>
</dbReference>
<dbReference type="PRINTS" id="PR00507">
    <property type="entry name" value="N12N6MTFRASE"/>
</dbReference>
<dbReference type="RefSeq" id="WP_343163911.1">
    <property type="nucleotide sequence ID" value="NZ_JBHRSV010000001.1"/>
</dbReference>
<reference evidence="4" key="1">
    <citation type="journal article" date="2019" name="Int. J. Syst. Evol. Microbiol.">
        <title>The Global Catalogue of Microorganisms (GCM) 10K type strain sequencing project: providing services to taxonomists for standard genome sequencing and annotation.</title>
        <authorList>
            <consortium name="The Broad Institute Genomics Platform"/>
            <consortium name="The Broad Institute Genome Sequencing Center for Infectious Disease"/>
            <person name="Wu L."/>
            <person name="Ma J."/>
        </authorList>
    </citation>
    <scope>NUCLEOTIDE SEQUENCE [LARGE SCALE GENOMIC DNA]</scope>
    <source>
        <strain evidence="4">KCTC 52487</strain>
    </source>
</reference>
<comment type="caution">
    <text evidence="3">The sequence shown here is derived from an EMBL/GenBank/DDBJ whole genome shotgun (WGS) entry which is preliminary data.</text>
</comment>
<evidence type="ECO:0000256" key="1">
    <source>
        <dbReference type="ARBA" id="ARBA00006594"/>
    </source>
</evidence>
<organism evidence="3 4">
    <name type="scientific">Hyphobacterium vulgare</name>
    <dbReference type="NCBI Taxonomy" id="1736751"/>
    <lineage>
        <taxon>Bacteria</taxon>
        <taxon>Pseudomonadati</taxon>
        <taxon>Pseudomonadota</taxon>
        <taxon>Alphaproteobacteria</taxon>
        <taxon>Maricaulales</taxon>
        <taxon>Maricaulaceae</taxon>
        <taxon>Hyphobacterium</taxon>
    </lineage>
</organism>
<comment type="similarity">
    <text evidence="1">Belongs to the N(4)/N(6)-methyltransferase family.</text>
</comment>
<evidence type="ECO:0000313" key="3">
    <source>
        <dbReference type="EMBL" id="MFC2925028.1"/>
    </source>
</evidence>
<dbReference type="GO" id="GO:0008168">
    <property type="term" value="F:methyltransferase activity"/>
    <property type="evidence" value="ECO:0007669"/>
    <property type="project" value="UniProtKB-KW"/>
</dbReference>
<sequence length="270" mass="29657">MTPKEFIKRISYARHDQHPSQNFGDFVDLAFHTLAKASWMGWGQAQDSEKPTYHEAEYMRIVERYRSRDQLDVLRNDMPELMAAVMVEVGKGHCDYLGAIASELEALNAHAGQFFTPYDVCRMMAEITFGDAEGMVRERGFITVSEPAAGAGAMVLAAADLLESKGLPVTTSMFVEACDLSDLAFKMCFIQLQARGVAAHVVRGNTLSGKREEYEMEVVPTLGTLAFFARHGHPFADQVPEAGKMMPAPEPTPALPPAGTQFTFDLGDAA</sequence>
<proteinExistence type="inferred from homology"/>
<accession>A0ABV6ZUE0</accession>
<protein>
    <submittedName>
        <fullName evidence="3">N-6 DNA methylase</fullName>
    </submittedName>
</protein>
<keyword evidence="3" id="KW-0808">Transferase</keyword>
<keyword evidence="4" id="KW-1185">Reference proteome</keyword>
<dbReference type="SUPFAM" id="SSF53335">
    <property type="entry name" value="S-adenosyl-L-methionine-dependent methyltransferases"/>
    <property type="match status" value="1"/>
</dbReference>
<dbReference type="Proteomes" id="UP001595379">
    <property type="component" value="Unassembled WGS sequence"/>
</dbReference>
<feature type="domain" description="DNA methylase adenine-specific" evidence="2">
    <location>
        <begin position="108"/>
        <end position="216"/>
    </location>
</feature>